<name>A0A8S5MZM7_9CAUD</name>
<reference evidence="1" key="1">
    <citation type="journal article" date="2021" name="Proc. Natl. Acad. Sci. U.S.A.">
        <title>A Catalog of Tens of Thousands of Viruses from Human Metagenomes Reveals Hidden Associations with Chronic Diseases.</title>
        <authorList>
            <person name="Tisza M.J."/>
            <person name="Buck C.B."/>
        </authorList>
    </citation>
    <scope>NUCLEOTIDE SEQUENCE</scope>
    <source>
        <strain evidence="1">CtJYR5</strain>
    </source>
</reference>
<accession>A0A8S5MZM7</accession>
<evidence type="ECO:0000313" key="1">
    <source>
        <dbReference type="EMBL" id="DAD87806.1"/>
    </source>
</evidence>
<proteinExistence type="predicted"/>
<organism evidence="1">
    <name type="scientific">Podoviridae sp. ctJYR5</name>
    <dbReference type="NCBI Taxonomy" id="2826551"/>
    <lineage>
        <taxon>Viruses</taxon>
        <taxon>Duplodnaviria</taxon>
        <taxon>Heunggongvirae</taxon>
        <taxon>Uroviricota</taxon>
        <taxon>Caudoviricetes</taxon>
    </lineage>
</organism>
<sequence length="31" mass="3523">MGLLMLGHLFVWCSSRVDNLTGGERWCIINT</sequence>
<dbReference type="EMBL" id="BK015028">
    <property type="protein sequence ID" value="DAD87806.1"/>
    <property type="molecule type" value="Genomic_DNA"/>
</dbReference>
<protein>
    <submittedName>
        <fullName evidence="1">Uncharacterized protein</fullName>
    </submittedName>
</protein>